<evidence type="ECO:0000256" key="3">
    <source>
        <dbReference type="SAM" id="SignalP"/>
    </source>
</evidence>
<keyword evidence="4" id="KW-0255">Endonuclease</keyword>
<dbReference type="EMBL" id="JUFX02000179">
    <property type="protein sequence ID" value="KPH86946.1"/>
    <property type="molecule type" value="Genomic_DNA"/>
</dbReference>
<reference evidence="4 5" key="1">
    <citation type="submission" date="2015-07" db="EMBL/GenBank/DDBJ databases">
        <title>Draft Genome Sequence of Komagataeibacter intermedius Strain AF2, Isolated from Kombucha Tea.</title>
        <authorList>
            <person name="Santos R.A."/>
            <person name="Berretta A.A."/>
            <person name="Barud H.S."/>
            <person name="Ribeiro S.J."/>
            <person name="Gonzalez-Garcia L.N."/>
            <person name="Zucchi T.D."/>
            <person name="Goldman G.H."/>
            <person name="Riano-Pachon D.M."/>
        </authorList>
    </citation>
    <scope>NUCLEOTIDE SEQUENCE [LARGE SCALE GENOMIC DNA]</scope>
    <source>
        <strain evidence="4 5">AF2</strain>
    </source>
</reference>
<dbReference type="AlphaFoldDB" id="A0A0N0MEX0"/>
<keyword evidence="2" id="KW-1133">Transmembrane helix</keyword>
<accession>A0A0N0MEX0</accession>
<evidence type="ECO:0000256" key="1">
    <source>
        <dbReference type="SAM" id="MobiDB-lite"/>
    </source>
</evidence>
<feature type="region of interest" description="Disordered" evidence="1">
    <location>
        <begin position="115"/>
        <end position="166"/>
    </location>
</feature>
<keyword evidence="3" id="KW-0732">Signal</keyword>
<dbReference type="Proteomes" id="UP000031553">
    <property type="component" value="Unassembled WGS sequence"/>
</dbReference>
<dbReference type="OrthoDB" id="9797274at2"/>
<feature type="chain" id="PRO_5005855560" evidence="3">
    <location>
        <begin position="20"/>
        <end position="426"/>
    </location>
</feature>
<sequence length="426" mass="46878" precursor="true">MRIWASACLLLCLPASASAAGLFSAVHPTLACGDDAILRTLSDRTISTQQSPAWRRTLMRQGDCHNITPDVRWERIANRNGLPLMRRVPPVPGLPPLYFMTGEIAPIAPGPAAAVASEDRAPPRPPIAPPAPPAPAIMADTPTGPQHTEVEDSPPATPPVIVQPAETPRPTDIFFMTRGFQKLGSLILTLMLVCGTGWVMVLILRAAWRMARRRKAINICVELAQRHSPMLGRWYQNAHDTRPGSASHTSWGTYLDRFAHGTILPTLTRRGYNTLWPAIHKTVYGHITAMAARTASKPPAAAISPCTYHQDMNQAEYAAFCSQWIEKAGWEIHPPVATGLGSVIQCNRNNLKMLVHCWMDRKPVHDDVIWQGIKEKTDCKASVGAIVSNAPYTQEALMLGKKHRIFLLHHEDIFKFVSGIEVPDVA</sequence>
<comment type="caution">
    <text evidence="4">The sequence shown here is derived from an EMBL/GenBank/DDBJ whole genome shotgun (WGS) entry which is preliminary data.</text>
</comment>
<keyword evidence="4" id="KW-0378">Hydrolase</keyword>
<organism evidence="4 5">
    <name type="scientific">Komagataeibacter intermedius AF2</name>
    <dbReference type="NCBI Taxonomy" id="1458464"/>
    <lineage>
        <taxon>Bacteria</taxon>
        <taxon>Pseudomonadati</taxon>
        <taxon>Pseudomonadota</taxon>
        <taxon>Alphaproteobacteria</taxon>
        <taxon>Acetobacterales</taxon>
        <taxon>Acetobacteraceae</taxon>
        <taxon>Komagataeibacter</taxon>
    </lineage>
</organism>
<proteinExistence type="predicted"/>
<keyword evidence="4" id="KW-0540">Nuclease</keyword>
<protein>
    <submittedName>
        <fullName evidence="4">Restriction endonuclease</fullName>
    </submittedName>
</protein>
<evidence type="ECO:0000256" key="2">
    <source>
        <dbReference type="SAM" id="Phobius"/>
    </source>
</evidence>
<evidence type="ECO:0000313" key="5">
    <source>
        <dbReference type="Proteomes" id="UP000031553"/>
    </source>
</evidence>
<gene>
    <name evidence="4" type="ORF">GLUCOINTEAF2_0202422</name>
</gene>
<feature type="compositionally biased region" description="Pro residues" evidence="1">
    <location>
        <begin position="123"/>
        <end position="135"/>
    </location>
</feature>
<name>A0A0N0MEX0_9PROT</name>
<dbReference type="GO" id="GO:0004519">
    <property type="term" value="F:endonuclease activity"/>
    <property type="evidence" value="ECO:0007669"/>
    <property type="project" value="UniProtKB-KW"/>
</dbReference>
<feature type="transmembrane region" description="Helical" evidence="2">
    <location>
        <begin position="183"/>
        <end position="204"/>
    </location>
</feature>
<dbReference type="RefSeq" id="WP_039735268.1">
    <property type="nucleotide sequence ID" value="NZ_JUFX02000179.1"/>
</dbReference>
<keyword evidence="2" id="KW-0812">Transmembrane</keyword>
<feature type="signal peptide" evidence="3">
    <location>
        <begin position="1"/>
        <end position="19"/>
    </location>
</feature>
<evidence type="ECO:0000313" key="4">
    <source>
        <dbReference type="EMBL" id="KPH86946.1"/>
    </source>
</evidence>
<keyword evidence="2" id="KW-0472">Membrane</keyword>